<name>A0A8J3AFB5_9ACTN</name>
<evidence type="ECO:0000256" key="3">
    <source>
        <dbReference type="ARBA" id="ARBA00007592"/>
    </source>
</evidence>
<dbReference type="InterPro" id="IPR005263">
    <property type="entry name" value="DapA"/>
</dbReference>
<reference evidence="16" key="2">
    <citation type="submission" date="2020-09" db="EMBL/GenBank/DDBJ databases">
        <authorList>
            <person name="Sun Q."/>
            <person name="Zhou Y."/>
        </authorList>
    </citation>
    <scope>NUCLEOTIDE SEQUENCE</scope>
    <source>
        <strain evidence="16">CGMCC 1.14988</strain>
    </source>
</reference>
<evidence type="ECO:0000256" key="1">
    <source>
        <dbReference type="ARBA" id="ARBA00003294"/>
    </source>
</evidence>
<dbReference type="GO" id="GO:0009089">
    <property type="term" value="P:lysine biosynthetic process via diaminopimelate"/>
    <property type="evidence" value="ECO:0007669"/>
    <property type="project" value="UniProtKB-UniRule"/>
</dbReference>
<feature type="binding site" evidence="12 15">
    <location>
        <position position="46"/>
    </location>
    <ligand>
        <name>pyruvate</name>
        <dbReference type="ChEBI" id="CHEBI:15361"/>
    </ligand>
</feature>
<feature type="site" description="Part of a proton relay during catalysis" evidence="12">
    <location>
        <position position="45"/>
    </location>
</feature>
<dbReference type="EMBL" id="BMHA01000006">
    <property type="protein sequence ID" value="GGI06578.1"/>
    <property type="molecule type" value="Genomic_DNA"/>
</dbReference>
<protein>
    <recommendedName>
        <fullName evidence="4 12">4-hydroxy-tetrahydrodipicolinate synthase</fullName>
        <shortName evidence="12">HTPA synthase</shortName>
        <ecNumber evidence="4 12">4.3.3.7</ecNumber>
    </recommendedName>
</protein>
<comment type="catalytic activity">
    <reaction evidence="11 12">
        <text>L-aspartate 4-semialdehyde + pyruvate = (2S,4S)-4-hydroxy-2,3,4,5-tetrahydrodipicolinate + H2O + H(+)</text>
        <dbReference type="Rhea" id="RHEA:34171"/>
        <dbReference type="ChEBI" id="CHEBI:15361"/>
        <dbReference type="ChEBI" id="CHEBI:15377"/>
        <dbReference type="ChEBI" id="CHEBI:15378"/>
        <dbReference type="ChEBI" id="CHEBI:67139"/>
        <dbReference type="ChEBI" id="CHEBI:537519"/>
        <dbReference type="EC" id="4.3.3.7"/>
    </reaction>
</comment>
<evidence type="ECO:0000256" key="7">
    <source>
        <dbReference type="ARBA" id="ARBA00022915"/>
    </source>
</evidence>
<evidence type="ECO:0000256" key="9">
    <source>
        <dbReference type="ARBA" id="ARBA00023239"/>
    </source>
</evidence>
<reference evidence="16" key="1">
    <citation type="journal article" date="2014" name="Int. J. Syst. Evol. Microbiol.">
        <title>Complete genome sequence of Corynebacterium casei LMG S-19264T (=DSM 44701T), isolated from a smear-ripened cheese.</title>
        <authorList>
            <consortium name="US DOE Joint Genome Institute (JGI-PGF)"/>
            <person name="Walter F."/>
            <person name="Albersmeier A."/>
            <person name="Kalinowski J."/>
            <person name="Ruckert C."/>
        </authorList>
    </citation>
    <scope>NUCLEOTIDE SEQUENCE</scope>
    <source>
        <strain evidence="16">CGMCC 1.14988</strain>
    </source>
</reference>
<comment type="subunit">
    <text evidence="12">Homotetramer; dimer of dimers.</text>
</comment>
<dbReference type="AlphaFoldDB" id="A0A8J3AFB5"/>
<dbReference type="SMART" id="SM01130">
    <property type="entry name" value="DHDPS"/>
    <property type="match status" value="1"/>
</dbReference>
<keyword evidence="8 12" id="KW-0457">Lysine biosynthesis</keyword>
<sequence length="295" mass="30293">MAIGAVVTAMVTPFTDGGELDLDGAQRLARHLADHGTDTVLVNGTTGESPTLHGEAPWELLAAVREAVGGDATVMIGTGSNDTAKSVAATARAADAGADAVLAVTPYYNKPQQHGLVAHFRAVAEATELPVLLYDVPARTVTTLELATTTELSGVENIVGVKDATGDLGRAADVRLATRGAPGGFDLWSGSDEMNLPILAVGGRGLVSVSAHLVGPELAEMVRVFPSDPARALELHLRCLPLHRALFTEPSPAPLKAALNALGLPAGPVRGPLAEASEETVKAVLGAHEAIEALR</sequence>
<evidence type="ECO:0000256" key="8">
    <source>
        <dbReference type="ARBA" id="ARBA00023154"/>
    </source>
</evidence>
<keyword evidence="6 12" id="KW-0028">Amino-acid biosynthesis</keyword>
<feature type="site" description="Part of a proton relay during catalysis" evidence="12">
    <location>
        <position position="108"/>
    </location>
</feature>
<dbReference type="PROSITE" id="PS00666">
    <property type="entry name" value="DHDPS_2"/>
    <property type="match status" value="1"/>
</dbReference>
<evidence type="ECO:0000256" key="4">
    <source>
        <dbReference type="ARBA" id="ARBA00012086"/>
    </source>
</evidence>
<dbReference type="CDD" id="cd00950">
    <property type="entry name" value="DHDPS"/>
    <property type="match status" value="1"/>
</dbReference>
<keyword evidence="7 12" id="KW-0220">Diaminopimelate biosynthesis</keyword>
<keyword evidence="5 12" id="KW-0963">Cytoplasm</keyword>
<dbReference type="UniPathway" id="UPA00034">
    <property type="reaction ID" value="UER00017"/>
</dbReference>
<evidence type="ECO:0000256" key="2">
    <source>
        <dbReference type="ARBA" id="ARBA00005120"/>
    </source>
</evidence>
<evidence type="ECO:0000256" key="6">
    <source>
        <dbReference type="ARBA" id="ARBA00022605"/>
    </source>
</evidence>
<dbReference type="Gene3D" id="3.20.20.70">
    <property type="entry name" value="Aldolase class I"/>
    <property type="match status" value="1"/>
</dbReference>
<comment type="pathway">
    <text evidence="2 12">Amino-acid biosynthesis; L-lysine biosynthesis via DAP pathway; (S)-tetrahydrodipicolinate from L-aspartate: step 3/4.</text>
</comment>
<dbReference type="EC" id="4.3.3.7" evidence="4 12"/>
<dbReference type="InterPro" id="IPR013785">
    <property type="entry name" value="Aldolase_TIM"/>
</dbReference>
<evidence type="ECO:0000256" key="13">
    <source>
        <dbReference type="PIRNR" id="PIRNR001365"/>
    </source>
</evidence>
<dbReference type="HAMAP" id="MF_00418">
    <property type="entry name" value="DapA"/>
    <property type="match status" value="1"/>
</dbReference>
<evidence type="ECO:0000256" key="5">
    <source>
        <dbReference type="ARBA" id="ARBA00022490"/>
    </source>
</evidence>
<organism evidence="16 17">
    <name type="scientific">Egicoccus halophilus</name>
    <dbReference type="NCBI Taxonomy" id="1670830"/>
    <lineage>
        <taxon>Bacteria</taxon>
        <taxon>Bacillati</taxon>
        <taxon>Actinomycetota</taxon>
        <taxon>Nitriliruptoria</taxon>
        <taxon>Egicoccales</taxon>
        <taxon>Egicoccaceae</taxon>
        <taxon>Egicoccus</taxon>
    </lineage>
</organism>
<evidence type="ECO:0000313" key="16">
    <source>
        <dbReference type="EMBL" id="GGI06578.1"/>
    </source>
</evidence>
<dbReference type="Pfam" id="PF00701">
    <property type="entry name" value="DHDPS"/>
    <property type="match status" value="1"/>
</dbReference>
<comment type="subcellular location">
    <subcellularLocation>
        <location evidence="12">Cytoplasm</location>
    </subcellularLocation>
</comment>
<comment type="similarity">
    <text evidence="3 12 13">Belongs to the DapA family.</text>
</comment>
<feature type="binding site" evidence="12 15">
    <location>
        <position position="207"/>
    </location>
    <ligand>
        <name>pyruvate</name>
        <dbReference type="ChEBI" id="CHEBI:15361"/>
    </ligand>
</feature>
<dbReference type="GO" id="GO:0008840">
    <property type="term" value="F:4-hydroxy-tetrahydrodipicolinate synthase activity"/>
    <property type="evidence" value="ECO:0007669"/>
    <property type="project" value="UniProtKB-UniRule"/>
</dbReference>
<accession>A0A8J3AFB5</accession>
<gene>
    <name evidence="12 16" type="primary">dapA</name>
    <name evidence="16" type="ORF">GCM10011354_19790</name>
</gene>
<evidence type="ECO:0000313" key="17">
    <source>
        <dbReference type="Proteomes" id="UP000650511"/>
    </source>
</evidence>
<dbReference type="PRINTS" id="PR00146">
    <property type="entry name" value="DHPICSNTHASE"/>
</dbReference>
<dbReference type="InterPro" id="IPR002220">
    <property type="entry name" value="DapA-like"/>
</dbReference>
<keyword evidence="9 12" id="KW-0456">Lyase</keyword>
<feature type="active site" description="Schiff-base intermediate with substrate" evidence="12 14">
    <location>
        <position position="162"/>
    </location>
</feature>
<dbReference type="NCBIfam" id="TIGR00674">
    <property type="entry name" value="dapA"/>
    <property type="match status" value="1"/>
</dbReference>
<comment type="function">
    <text evidence="1 12">Catalyzes the condensation of (S)-aspartate-beta-semialdehyde [(S)-ASA] and pyruvate to 4-hydroxy-tetrahydrodipicolinate (HTPA).</text>
</comment>
<evidence type="ECO:0000256" key="10">
    <source>
        <dbReference type="ARBA" id="ARBA00023270"/>
    </source>
</evidence>
<dbReference type="PANTHER" id="PTHR12128">
    <property type="entry name" value="DIHYDRODIPICOLINATE SYNTHASE"/>
    <property type="match status" value="1"/>
</dbReference>
<evidence type="ECO:0000256" key="15">
    <source>
        <dbReference type="PIRSR" id="PIRSR001365-2"/>
    </source>
</evidence>
<evidence type="ECO:0000256" key="11">
    <source>
        <dbReference type="ARBA" id="ARBA00047836"/>
    </source>
</evidence>
<feature type="active site" description="Proton donor/acceptor" evidence="12 14">
    <location>
        <position position="134"/>
    </location>
</feature>
<dbReference type="InterPro" id="IPR020625">
    <property type="entry name" value="Schiff_base-form_aldolases_AS"/>
</dbReference>
<comment type="caution">
    <text evidence="12">Was originally thought to be a dihydrodipicolinate synthase (DHDPS), catalyzing the condensation of (S)-aspartate-beta-semialdehyde [(S)-ASA] and pyruvate to dihydrodipicolinate (DHDP). However, it was shown in E.coli that the product of the enzymatic reaction is not dihydrodipicolinate but in fact (4S)-4-hydroxy-2,3,4,5-tetrahydro-(2S)-dipicolinic acid (HTPA), and that the consecutive dehydration reaction leading to DHDP is not spontaneous but catalyzed by DapB.</text>
</comment>
<dbReference type="Proteomes" id="UP000650511">
    <property type="component" value="Unassembled WGS sequence"/>
</dbReference>
<dbReference type="PIRSF" id="PIRSF001365">
    <property type="entry name" value="DHDPS"/>
    <property type="match status" value="1"/>
</dbReference>
<evidence type="ECO:0000256" key="12">
    <source>
        <dbReference type="HAMAP-Rule" id="MF_00418"/>
    </source>
</evidence>
<comment type="caution">
    <text evidence="16">The sequence shown here is derived from an EMBL/GenBank/DDBJ whole genome shotgun (WGS) entry which is preliminary data.</text>
</comment>
<dbReference type="PANTHER" id="PTHR12128:SF66">
    <property type="entry name" value="4-HYDROXY-2-OXOGLUTARATE ALDOLASE, MITOCHONDRIAL"/>
    <property type="match status" value="1"/>
</dbReference>
<keyword evidence="10 12" id="KW-0704">Schiff base</keyword>
<proteinExistence type="inferred from homology"/>
<dbReference type="SUPFAM" id="SSF51569">
    <property type="entry name" value="Aldolase"/>
    <property type="match status" value="1"/>
</dbReference>
<dbReference type="GO" id="GO:0019877">
    <property type="term" value="P:diaminopimelate biosynthetic process"/>
    <property type="evidence" value="ECO:0007669"/>
    <property type="project" value="UniProtKB-UniRule"/>
</dbReference>
<evidence type="ECO:0000256" key="14">
    <source>
        <dbReference type="PIRSR" id="PIRSR001365-1"/>
    </source>
</evidence>
<dbReference type="GO" id="GO:0005829">
    <property type="term" value="C:cytosol"/>
    <property type="evidence" value="ECO:0007669"/>
    <property type="project" value="TreeGrafter"/>
</dbReference>
<keyword evidence="17" id="KW-1185">Reference proteome</keyword>